<proteinExistence type="predicted"/>
<organism evidence="1">
    <name type="scientific">Arundo donax</name>
    <name type="common">Giant reed</name>
    <name type="synonym">Donax arundinaceus</name>
    <dbReference type="NCBI Taxonomy" id="35708"/>
    <lineage>
        <taxon>Eukaryota</taxon>
        <taxon>Viridiplantae</taxon>
        <taxon>Streptophyta</taxon>
        <taxon>Embryophyta</taxon>
        <taxon>Tracheophyta</taxon>
        <taxon>Spermatophyta</taxon>
        <taxon>Magnoliopsida</taxon>
        <taxon>Liliopsida</taxon>
        <taxon>Poales</taxon>
        <taxon>Poaceae</taxon>
        <taxon>PACMAD clade</taxon>
        <taxon>Arundinoideae</taxon>
        <taxon>Arundineae</taxon>
        <taxon>Arundo</taxon>
    </lineage>
</organism>
<dbReference type="AlphaFoldDB" id="A0A0A9FTG6"/>
<protein>
    <submittedName>
        <fullName evidence="1">Uncharacterized protein</fullName>
    </submittedName>
</protein>
<reference evidence="1" key="1">
    <citation type="submission" date="2014-09" db="EMBL/GenBank/DDBJ databases">
        <authorList>
            <person name="Magalhaes I.L.F."/>
            <person name="Oliveira U."/>
            <person name="Santos F.R."/>
            <person name="Vidigal T.H.D.A."/>
            <person name="Brescovit A.D."/>
            <person name="Santos A.J."/>
        </authorList>
    </citation>
    <scope>NUCLEOTIDE SEQUENCE</scope>
    <source>
        <tissue evidence="1">Shoot tissue taken approximately 20 cm above the soil surface</tissue>
    </source>
</reference>
<dbReference type="EMBL" id="GBRH01184300">
    <property type="protein sequence ID" value="JAE13596.1"/>
    <property type="molecule type" value="Transcribed_RNA"/>
</dbReference>
<sequence length="25" mass="2972">MLQTTRGKQRFTGVRCVVIFKLQNF</sequence>
<accession>A0A0A9FTG6</accession>
<name>A0A0A9FTG6_ARUDO</name>
<reference evidence="1" key="2">
    <citation type="journal article" date="2015" name="Data Brief">
        <title>Shoot transcriptome of the giant reed, Arundo donax.</title>
        <authorList>
            <person name="Barrero R.A."/>
            <person name="Guerrero F.D."/>
            <person name="Moolhuijzen P."/>
            <person name="Goolsby J.A."/>
            <person name="Tidwell J."/>
            <person name="Bellgard S.E."/>
            <person name="Bellgard M.I."/>
        </authorList>
    </citation>
    <scope>NUCLEOTIDE SEQUENCE</scope>
    <source>
        <tissue evidence="1">Shoot tissue taken approximately 20 cm above the soil surface</tissue>
    </source>
</reference>
<evidence type="ECO:0000313" key="1">
    <source>
        <dbReference type="EMBL" id="JAE13596.1"/>
    </source>
</evidence>